<evidence type="ECO:0000256" key="2">
    <source>
        <dbReference type="ARBA" id="ARBA00004370"/>
    </source>
</evidence>
<keyword evidence="15" id="KW-1185">Reference proteome</keyword>
<evidence type="ECO:0000256" key="4">
    <source>
        <dbReference type="ARBA" id="ARBA00010617"/>
    </source>
</evidence>
<dbReference type="InterPro" id="IPR001128">
    <property type="entry name" value="Cyt_P450"/>
</dbReference>
<dbReference type="Gene3D" id="1.10.630.10">
    <property type="entry name" value="Cytochrome P450"/>
    <property type="match status" value="1"/>
</dbReference>
<reference evidence="14 15" key="1">
    <citation type="submission" date="2014-04" db="EMBL/GenBank/DDBJ databases">
        <authorList>
            <consortium name="DOE Joint Genome Institute"/>
            <person name="Kuo A."/>
            <person name="Kohler A."/>
            <person name="Nagy L.G."/>
            <person name="Floudas D."/>
            <person name="Copeland A."/>
            <person name="Barry K.W."/>
            <person name="Cichocki N."/>
            <person name="Veneault-Fourrey C."/>
            <person name="LaButti K."/>
            <person name="Lindquist E.A."/>
            <person name="Lipzen A."/>
            <person name="Lundell T."/>
            <person name="Morin E."/>
            <person name="Murat C."/>
            <person name="Sun H."/>
            <person name="Tunlid A."/>
            <person name="Henrissat B."/>
            <person name="Grigoriev I.V."/>
            <person name="Hibbett D.S."/>
            <person name="Martin F."/>
            <person name="Nordberg H.P."/>
            <person name="Cantor M.N."/>
            <person name="Hua S.X."/>
        </authorList>
    </citation>
    <scope>NUCLEOTIDE SEQUENCE [LARGE SCALE GENOMIC DNA]</scope>
    <source>
        <strain evidence="14 15">Foug A</strain>
    </source>
</reference>
<keyword evidence="11" id="KW-0503">Monooxygenase</keyword>
<dbReference type="PRINTS" id="PR00463">
    <property type="entry name" value="EP450I"/>
</dbReference>
<feature type="binding site" description="axial binding residue" evidence="13">
    <location>
        <position position="487"/>
    </location>
    <ligand>
        <name>heme</name>
        <dbReference type="ChEBI" id="CHEBI:30413"/>
    </ligand>
    <ligandPart>
        <name>Fe</name>
        <dbReference type="ChEBI" id="CHEBI:18248"/>
    </ligandPart>
</feature>
<organism evidence="14 15">
    <name type="scientific">Scleroderma citrinum Foug A</name>
    <dbReference type="NCBI Taxonomy" id="1036808"/>
    <lineage>
        <taxon>Eukaryota</taxon>
        <taxon>Fungi</taxon>
        <taxon>Dikarya</taxon>
        <taxon>Basidiomycota</taxon>
        <taxon>Agaricomycotina</taxon>
        <taxon>Agaricomycetes</taxon>
        <taxon>Agaricomycetidae</taxon>
        <taxon>Boletales</taxon>
        <taxon>Sclerodermatineae</taxon>
        <taxon>Sclerodermataceae</taxon>
        <taxon>Scleroderma</taxon>
    </lineage>
</organism>
<accession>A0A0C3EJQ8</accession>
<dbReference type="GO" id="GO:0016705">
    <property type="term" value="F:oxidoreductase activity, acting on paired donors, with incorporation or reduction of molecular oxygen"/>
    <property type="evidence" value="ECO:0007669"/>
    <property type="project" value="InterPro"/>
</dbReference>
<evidence type="ECO:0000256" key="8">
    <source>
        <dbReference type="ARBA" id="ARBA00022989"/>
    </source>
</evidence>
<dbReference type="InterPro" id="IPR050121">
    <property type="entry name" value="Cytochrome_P450_monoxygenase"/>
</dbReference>
<keyword evidence="9" id="KW-0560">Oxidoreductase</keyword>
<reference evidence="15" key="2">
    <citation type="submission" date="2015-01" db="EMBL/GenBank/DDBJ databases">
        <title>Evolutionary Origins and Diversification of the Mycorrhizal Mutualists.</title>
        <authorList>
            <consortium name="DOE Joint Genome Institute"/>
            <consortium name="Mycorrhizal Genomics Consortium"/>
            <person name="Kohler A."/>
            <person name="Kuo A."/>
            <person name="Nagy L.G."/>
            <person name="Floudas D."/>
            <person name="Copeland A."/>
            <person name="Barry K.W."/>
            <person name="Cichocki N."/>
            <person name="Veneault-Fourrey C."/>
            <person name="LaButti K."/>
            <person name="Lindquist E.A."/>
            <person name="Lipzen A."/>
            <person name="Lundell T."/>
            <person name="Morin E."/>
            <person name="Murat C."/>
            <person name="Riley R."/>
            <person name="Ohm R."/>
            <person name="Sun H."/>
            <person name="Tunlid A."/>
            <person name="Henrissat B."/>
            <person name="Grigoriev I.V."/>
            <person name="Hibbett D.S."/>
            <person name="Martin F."/>
        </authorList>
    </citation>
    <scope>NUCLEOTIDE SEQUENCE [LARGE SCALE GENOMIC DNA]</scope>
    <source>
        <strain evidence="15">Foug A</strain>
    </source>
</reference>
<keyword evidence="8" id="KW-1133">Transmembrane helix</keyword>
<comment type="cofactor">
    <cofactor evidence="1 13">
        <name>heme</name>
        <dbReference type="ChEBI" id="CHEBI:30413"/>
    </cofactor>
</comment>
<dbReference type="PANTHER" id="PTHR24305">
    <property type="entry name" value="CYTOCHROME P450"/>
    <property type="match status" value="1"/>
</dbReference>
<dbReference type="Proteomes" id="UP000053989">
    <property type="component" value="Unassembled WGS sequence"/>
</dbReference>
<dbReference type="AlphaFoldDB" id="A0A0C3EJQ8"/>
<evidence type="ECO:0000256" key="7">
    <source>
        <dbReference type="ARBA" id="ARBA00022723"/>
    </source>
</evidence>
<protein>
    <recommendedName>
        <fullName evidence="16">Cytochrome P450</fullName>
    </recommendedName>
</protein>
<keyword evidence="12" id="KW-0472">Membrane</keyword>
<dbReference type="GO" id="GO:0020037">
    <property type="term" value="F:heme binding"/>
    <property type="evidence" value="ECO:0007669"/>
    <property type="project" value="InterPro"/>
</dbReference>
<keyword evidence="6" id="KW-0812">Transmembrane</keyword>
<evidence type="ECO:0000313" key="15">
    <source>
        <dbReference type="Proteomes" id="UP000053989"/>
    </source>
</evidence>
<evidence type="ECO:0000256" key="5">
    <source>
        <dbReference type="ARBA" id="ARBA00022617"/>
    </source>
</evidence>
<dbReference type="InParanoid" id="A0A0C3EJQ8"/>
<comment type="pathway">
    <text evidence="3">Secondary metabolite biosynthesis; terpenoid biosynthesis.</text>
</comment>
<keyword evidence="5 13" id="KW-0349">Heme</keyword>
<name>A0A0C3EJQ8_9AGAM</name>
<evidence type="ECO:0000256" key="6">
    <source>
        <dbReference type="ARBA" id="ARBA00022692"/>
    </source>
</evidence>
<evidence type="ECO:0000313" key="14">
    <source>
        <dbReference type="EMBL" id="KIM68469.1"/>
    </source>
</evidence>
<dbReference type="InterPro" id="IPR002401">
    <property type="entry name" value="Cyt_P450_E_grp-I"/>
</dbReference>
<keyword evidence="10 13" id="KW-0408">Iron</keyword>
<evidence type="ECO:0000256" key="12">
    <source>
        <dbReference type="ARBA" id="ARBA00023136"/>
    </source>
</evidence>
<dbReference type="Pfam" id="PF00067">
    <property type="entry name" value="p450"/>
    <property type="match status" value="1"/>
</dbReference>
<keyword evidence="7 13" id="KW-0479">Metal-binding</keyword>
<dbReference type="OrthoDB" id="1470350at2759"/>
<evidence type="ECO:0008006" key="16">
    <source>
        <dbReference type="Google" id="ProtNLM"/>
    </source>
</evidence>
<dbReference type="SUPFAM" id="SSF48264">
    <property type="entry name" value="Cytochrome P450"/>
    <property type="match status" value="1"/>
</dbReference>
<sequence>MLARLYDEFRIATRSVTVLDAAAVIVAIWVLRATVLAARRKSKTTRLRGPPRTNLIYGVSKDLFKSSTTGFLFEQWAKEYGPVYEVPTTLGGNRIVLCDLKAIAHFCAREPWTYALLPFIRRFMESFFGNGILTARGEAHKRQRKSSTPAFSHATIRNITPIFYHSAYKAKAAWESLIDASSGDSAIIEVQNWMNHISLDTIGLAAFSHDFGSLDGKPASVTKIFDSSGSFSERSKIIDDADLILLMQVFPLLSYLPTPRNRLMQEMQEIMEDISNTMLERTKNEKQKGALDGKEEKPIIGVLIEANDTDSAELRLTREEVVAQMKIILFAGYETTSTTLTWALIELARNPSIQSKLREELLAFGVDPTYDQLKSTLPYLDGVVHETLRLHPPLTEFTRVAVEDDIIPISEPVYTKSGDLVDRIAVTSGTQVCVPIASINRSTAIWGADAKTFLPERWLKGGAIPKSAQEVQGYRHLLTFADGPRACLGRGFAVAQIKAFLSVLVKDFVFEMRDGPGTQIEFGIGMVLRPKVAGEDGTRIPLRVSRYGG</sequence>
<dbReference type="PRINTS" id="PR00385">
    <property type="entry name" value="P450"/>
</dbReference>
<evidence type="ECO:0000256" key="3">
    <source>
        <dbReference type="ARBA" id="ARBA00004721"/>
    </source>
</evidence>
<gene>
    <name evidence="14" type="ORF">SCLCIDRAFT_1209280</name>
</gene>
<comment type="subcellular location">
    <subcellularLocation>
        <location evidence="2">Membrane</location>
    </subcellularLocation>
</comment>
<dbReference type="STRING" id="1036808.A0A0C3EJQ8"/>
<comment type="similarity">
    <text evidence="4">Belongs to the cytochrome P450 family.</text>
</comment>
<dbReference type="EMBL" id="KN822009">
    <property type="protein sequence ID" value="KIM68469.1"/>
    <property type="molecule type" value="Genomic_DNA"/>
</dbReference>
<dbReference type="PANTHER" id="PTHR24305:SF166">
    <property type="entry name" value="CYTOCHROME P450 12A4, MITOCHONDRIAL-RELATED"/>
    <property type="match status" value="1"/>
</dbReference>
<evidence type="ECO:0000256" key="13">
    <source>
        <dbReference type="PIRSR" id="PIRSR602401-1"/>
    </source>
</evidence>
<dbReference type="InterPro" id="IPR036396">
    <property type="entry name" value="Cyt_P450_sf"/>
</dbReference>
<evidence type="ECO:0000256" key="9">
    <source>
        <dbReference type="ARBA" id="ARBA00023002"/>
    </source>
</evidence>
<dbReference type="GO" id="GO:0005506">
    <property type="term" value="F:iron ion binding"/>
    <property type="evidence" value="ECO:0007669"/>
    <property type="project" value="InterPro"/>
</dbReference>
<evidence type="ECO:0000256" key="1">
    <source>
        <dbReference type="ARBA" id="ARBA00001971"/>
    </source>
</evidence>
<evidence type="ECO:0000256" key="11">
    <source>
        <dbReference type="ARBA" id="ARBA00023033"/>
    </source>
</evidence>
<dbReference type="HOGENOM" id="CLU_001570_5_11_1"/>
<dbReference type="GO" id="GO:0016020">
    <property type="term" value="C:membrane"/>
    <property type="evidence" value="ECO:0007669"/>
    <property type="project" value="UniProtKB-SubCell"/>
</dbReference>
<proteinExistence type="inferred from homology"/>
<dbReference type="GO" id="GO:0004497">
    <property type="term" value="F:monooxygenase activity"/>
    <property type="evidence" value="ECO:0007669"/>
    <property type="project" value="UniProtKB-KW"/>
</dbReference>
<evidence type="ECO:0000256" key="10">
    <source>
        <dbReference type="ARBA" id="ARBA00023004"/>
    </source>
</evidence>